<organism evidence="2">
    <name type="scientific">Selaginella moellendorffii</name>
    <name type="common">Spikemoss</name>
    <dbReference type="NCBI Taxonomy" id="88036"/>
    <lineage>
        <taxon>Eukaryota</taxon>
        <taxon>Viridiplantae</taxon>
        <taxon>Streptophyta</taxon>
        <taxon>Embryophyta</taxon>
        <taxon>Tracheophyta</taxon>
        <taxon>Lycopodiopsida</taxon>
        <taxon>Selaginellales</taxon>
        <taxon>Selaginellaceae</taxon>
        <taxon>Selaginella</taxon>
    </lineage>
</organism>
<evidence type="ECO:0000313" key="2">
    <source>
        <dbReference type="Proteomes" id="UP000001514"/>
    </source>
</evidence>
<keyword evidence="2" id="KW-1185">Reference proteome</keyword>
<reference evidence="1 2" key="1">
    <citation type="journal article" date="2011" name="Science">
        <title>The Selaginella genome identifies genetic changes associated with the evolution of vascular plants.</title>
        <authorList>
            <person name="Banks J.A."/>
            <person name="Nishiyama T."/>
            <person name="Hasebe M."/>
            <person name="Bowman J.L."/>
            <person name="Gribskov M."/>
            <person name="dePamphilis C."/>
            <person name="Albert V.A."/>
            <person name="Aono N."/>
            <person name="Aoyama T."/>
            <person name="Ambrose B.A."/>
            <person name="Ashton N.W."/>
            <person name="Axtell M.J."/>
            <person name="Barker E."/>
            <person name="Barker M.S."/>
            <person name="Bennetzen J.L."/>
            <person name="Bonawitz N.D."/>
            <person name="Chapple C."/>
            <person name="Cheng C."/>
            <person name="Correa L.G."/>
            <person name="Dacre M."/>
            <person name="DeBarry J."/>
            <person name="Dreyer I."/>
            <person name="Elias M."/>
            <person name="Engstrom E.M."/>
            <person name="Estelle M."/>
            <person name="Feng L."/>
            <person name="Finet C."/>
            <person name="Floyd S.K."/>
            <person name="Frommer W.B."/>
            <person name="Fujita T."/>
            <person name="Gramzow L."/>
            <person name="Gutensohn M."/>
            <person name="Harholt J."/>
            <person name="Hattori M."/>
            <person name="Heyl A."/>
            <person name="Hirai T."/>
            <person name="Hiwatashi Y."/>
            <person name="Ishikawa M."/>
            <person name="Iwata M."/>
            <person name="Karol K.G."/>
            <person name="Koehler B."/>
            <person name="Kolukisaoglu U."/>
            <person name="Kubo M."/>
            <person name="Kurata T."/>
            <person name="Lalonde S."/>
            <person name="Li K."/>
            <person name="Li Y."/>
            <person name="Litt A."/>
            <person name="Lyons E."/>
            <person name="Manning G."/>
            <person name="Maruyama T."/>
            <person name="Michael T.P."/>
            <person name="Mikami K."/>
            <person name="Miyazaki S."/>
            <person name="Morinaga S."/>
            <person name="Murata T."/>
            <person name="Mueller-Roeber B."/>
            <person name="Nelson D.R."/>
            <person name="Obara M."/>
            <person name="Oguri Y."/>
            <person name="Olmstead R.G."/>
            <person name="Onodera N."/>
            <person name="Petersen B.L."/>
            <person name="Pils B."/>
            <person name="Prigge M."/>
            <person name="Rensing S.A."/>
            <person name="Riano-Pachon D.M."/>
            <person name="Roberts A.W."/>
            <person name="Sato Y."/>
            <person name="Scheller H.V."/>
            <person name="Schulz B."/>
            <person name="Schulz C."/>
            <person name="Shakirov E.V."/>
            <person name="Shibagaki N."/>
            <person name="Shinohara N."/>
            <person name="Shippen D.E."/>
            <person name="Soerensen I."/>
            <person name="Sotooka R."/>
            <person name="Sugimoto N."/>
            <person name="Sugita M."/>
            <person name="Sumikawa N."/>
            <person name="Tanurdzic M."/>
            <person name="Theissen G."/>
            <person name="Ulvskov P."/>
            <person name="Wakazuki S."/>
            <person name="Weng J.K."/>
            <person name="Willats W.W."/>
            <person name="Wipf D."/>
            <person name="Wolf P.G."/>
            <person name="Yang L."/>
            <person name="Zimmer A.D."/>
            <person name="Zhu Q."/>
            <person name="Mitros T."/>
            <person name="Hellsten U."/>
            <person name="Loque D."/>
            <person name="Otillar R."/>
            <person name="Salamov A."/>
            <person name="Schmutz J."/>
            <person name="Shapiro H."/>
            <person name="Lindquist E."/>
            <person name="Lucas S."/>
            <person name="Rokhsar D."/>
            <person name="Grigoriev I.V."/>
        </authorList>
    </citation>
    <scope>NUCLEOTIDE SEQUENCE [LARGE SCALE GENOMIC DNA]</scope>
</reference>
<name>D8TEY7_SELML</name>
<proteinExistence type="predicted"/>
<dbReference type="KEGG" id="smo:SELMODRAFT_432092"/>
<sequence>MVGMLQLRVCFQWQTLIPPSIEAGDLTARRMRRSSARLKSKNLQPSTQREAEAQAFVKSLVPKCRAMSGINNSQQNLETVKVVNKVVVRGLEEQIDDLPELPNELDENVTLVEDVNAKQPEAGLDTMQAFQFSGTRAHDEVILIDKEQRPEDLRSVPRRKQTKVVTNQKGGERKLNKLSLSRKRTSTFAPPDVPVCRLLPNEVVRRVNKADLHKLMSSFKKSSSYLRSTTQFILSVSGERDNSKCEEAEAPHEEFEAELRLEKNKELQALSKLYREDTITKKTWVVRVRASFINAEGVDDLELVILFHVWKDSPAGKAARHPLPPIIYAKIMFRIIREEAATIMDEFKIDDHKLGEKGNFLKWYDEMRVLIELKNQWKRCFRRKTIIRNHRCGSSSNMGGKTVQEPQCRSTHCSLEVGGGAREYEGNIWQESIGKSDTARLSRPIPVMQLSDVVAPIWLDIKDDLVLFTPIKSLVQGSVSIACCDVAVLESHLLVEDMESASTYVMLQKVLEEKRTSDSATPFTEDVGNFSFKLVVMDLLNIFATQTTSNTGEMQSTGYMMLFVSLDIVPSVSKVARIVKLDMTGVYKVYRPKGWGYRDGINV</sequence>
<dbReference type="Gramene" id="EFJ04785">
    <property type="protein sequence ID" value="EFJ04785"/>
    <property type="gene ID" value="SELMODRAFT_432092"/>
</dbReference>
<gene>
    <name evidence="1" type="ORF">SELMODRAFT_432092</name>
</gene>
<protein>
    <submittedName>
        <fullName evidence="1">Uncharacterized protein</fullName>
    </submittedName>
</protein>
<dbReference type="HOGENOM" id="CLU_412467_0_0_1"/>
<dbReference type="InParanoid" id="D8TEY7"/>
<accession>D8TEY7</accession>
<evidence type="ECO:0000313" key="1">
    <source>
        <dbReference type="EMBL" id="EFJ04785.1"/>
    </source>
</evidence>
<dbReference type="AlphaFoldDB" id="D8TEY7"/>
<dbReference type="EMBL" id="GL377752">
    <property type="protein sequence ID" value="EFJ04785.1"/>
    <property type="molecule type" value="Genomic_DNA"/>
</dbReference>
<dbReference type="Proteomes" id="UP000001514">
    <property type="component" value="Unassembled WGS sequence"/>
</dbReference>